<dbReference type="SUPFAM" id="SSF55545">
    <property type="entry name" value="beta-N-acetylhexosaminidase-like domain"/>
    <property type="match status" value="1"/>
</dbReference>
<dbReference type="PANTHER" id="PTHR22600:SF57">
    <property type="entry name" value="BETA-N-ACETYLHEXOSAMINIDASE"/>
    <property type="match status" value="1"/>
</dbReference>
<organism evidence="10 11">
    <name type="scientific">Hymenobacter tibetensis</name>
    <dbReference type="NCBI Taxonomy" id="497967"/>
    <lineage>
        <taxon>Bacteria</taxon>
        <taxon>Pseudomonadati</taxon>
        <taxon>Bacteroidota</taxon>
        <taxon>Cytophagia</taxon>
        <taxon>Cytophagales</taxon>
        <taxon>Hymenobacteraceae</taxon>
        <taxon>Hymenobacter</taxon>
    </lineage>
</organism>
<proteinExistence type="inferred from homology"/>
<evidence type="ECO:0000256" key="3">
    <source>
        <dbReference type="ARBA" id="ARBA00012663"/>
    </source>
</evidence>
<dbReference type="Pfam" id="PF13290">
    <property type="entry name" value="CHB_HEX_C_1"/>
    <property type="match status" value="1"/>
</dbReference>
<feature type="domain" description="Beta-hexosaminidase bacterial type N-terminal" evidence="8">
    <location>
        <begin position="38"/>
        <end position="158"/>
    </location>
</feature>
<evidence type="ECO:0000256" key="6">
    <source>
        <dbReference type="SAM" id="SignalP"/>
    </source>
</evidence>
<dbReference type="PANTHER" id="PTHR22600">
    <property type="entry name" value="BETA-HEXOSAMINIDASE"/>
    <property type="match status" value="1"/>
</dbReference>
<dbReference type="RefSeq" id="WP_243803349.1">
    <property type="nucleotide sequence ID" value="NZ_CP094672.1"/>
</dbReference>
<dbReference type="Gene3D" id="3.20.20.80">
    <property type="entry name" value="Glycosidases"/>
    <property type="match status" value="1"/>
</dbReference>
<evidence type="ECO:0000259" key="9">
    <source>
        <dbReference type="Pfam" id="PF13290"/>
    </source>
</evidence>
<accession>A0ABY4D5F0</accession>
<dbReference type="Gene3D" id="3.30.379.10">
    <property type="entry name" value="Chitobiase/beta-hexosaminidase domain 2-like"/>
    <property type="match status" value="1"/>
</dbReference>
<evidence type="ECO:0000256" key="2">
    <source>
        <dbReference type="ARBA" id="ARBA00006285"/>
    </source>
</evidence>
<evidence type="ECO:0000256" key="5">
    <source>
        <dbReference type="ARBA" id="ARBA00023295"/>
    </source>
</evidence>
<sequence length="623" mass="69090">MLFTLTLKARVCGLLATGLLASQVALAQSTEIPAQSLGLVPLPREVKAYAATYALPQKISVYAASPAERNVATLLQGMLTSLGKTVTLTTNRQAAQIVLATAAATSPEAYQLVVDKAGIKITAAGGPGLFYGTQTLLQLLPPRAAATAKVPYVRISDQPAFQWRGGMLDVCRHFFPVSFVKKYIDFLAAYKMNTFHWHLTDDQGWRIEIKKYPKLTEISAFRSETLLGAQQQMKTPADFKYDGTPYGGFYTQEQIKDVIAYAQKRYVTIVPEIEMPGHSVAILAAYPELACKPGPYQTWTKWGVNEDIVCPTEPTFRFFEDVLTEVSALFPGKYIHIGGDEAPKARWKESAAVQEIMKREGFTDVEKVQGWFNRRIEKFLQSKGKKLIGWDEILEGGIAPSAAVMSWRGEKGGIEAAQHGHDVVMTPTTNLYLDYGQNPQPHSPYEPLMIGGYLPLAKVYSYNPLPKELTPEQQKHIMGVGANMWTEYITTPEKAEYMLFPRFLAAAEVAWTPAALKSYEAFLPRMGQQFARLDAKKINYRVPEPLGLDSATVVKQGNKAVLTLRTLVPGSQIRYTLDGKMPDETTDLYTKPFTVPQNRQITVRAVTVAPNGRKSPPVQLLIN</sequence>
<dbReference type="InterPro" id="IPR015883">
    <property type="entry name" value="Glyco_hydro_20_cat"/>
</dbReference>
<reference evidence="10 11" key="1">
    <citation type="submission" date="2022-03" db="EMBL/GenBank/DDBJ databases">
        <title>Hymenobactersp. isolated from the air.</title>
        <authorList>
            <person name="Won M."/>
            <person name="Kwon S.-W."/>
        </authorList>
    </citation>
    <scope>NUCLEOTIDE SEQUENCE [LARGE SCALE GENOMIC DNA]</scope>
    <source>
        <strain evidence="10 11">KACC 21982</strain>
        <plasmid evidence="10 11">unnamed3</plasmid>
    </source>
</reference>
<dbReference type="InterPro" id="IPR017853">
    <property type="entry name" value="GH"/>
</dbReference>
<gene>
    <name evidence="10" type="ORF">MTX78_24055</name>
</gene>
<dbReference type="EMBL" id="CP094672">
    <property type="protein sequence ID" value="UOG77506.1"/>
    <property type="molecule type" value="Genomic_DNA"/>
</dbReference>
<dbReference type="Pfam" id="PF02838">
    <property type="entry name" value="Glyco_hydro_20b"/>
    <property type="match status" value="1"/>
</dbReference>
<feature type="chain" id="PRO_5046328889" description="beta-N-acetylhexosaminidase" evidence="6">
    <location>
        <begin position="28"/>
        <end position="623"/>
    </location>
</feature>
<dbReference type="InterPro" id="IPR029018">
    <property type="entry name" value="Hex-like_dom2"/>
</dbReference>
<dbReference type="PRINTS" id="PR00738">
    <property type="entry name" value="GLHYDRLASE20"/>
</dbReference>
<evidence type="ECO:0000259" key="7">
    <source>
        <dbReference type="Pfam" id="PF00728"/>
    </source>
</evidence>
<evidence type="ECO:0000259" key="8">
    <source>
        <dbReference type="Pfam" id="PF02838"/>
    </source>
</evidence>
<evidence type="ECO:0000256" key="1">
    <source>
        <dbReference type="ARBA" id="ARBA00001231"/>
    </source>
</evidence>
<evidence type="ECO:0000313" key="10">
    <source>
        <dbReference type="EMBL" id="UOG77506.1"/>
    </source>
</evidence>
<keyword evidence="10" id="KW-0614">Plasmid</keyword>
<dbReference type="Pfam" id="PF00728">
    <property type="entry name" value="Glyco_hydro_20"/>
    <property type="match status" value="1"/>
</dbReference>
<dbReference type="CDD" id="cd06563">
    <property type="entry name" value="GH20_chitobiase-like"/>
    <property type="match status" value="1"/>
</dbReference>
<dbReference type="InterPro" id="IPR025705">
    <property type="entry name" value="Beta_hexosaminidase_sua/sub"/>
</dbReference>
<feature type="domain" description="GH29D-like beta-sandwich" evidence="9">
    <location>
        <begin position="560"/>
        <end position="616"/>
    </location>
</feature>
<dbReference type="Proteomes" id="UP000831113">
    <property type="component" value="Plasmid unnamed3"/>
</dbReference>
<feature type="domain" description="Glycoside hydrolase family 20 catalytic" evidence="7">
    <location>
        <begin position="161"/>
        <end position="513"/>
    </location>
</feature>
<comment type="similarity">
    <text evidence="2">Belongs to the glycosyl hydrolase 20 family.</text>
</comment>
<protein>
    <recommendedName>
        <fullName evidence="3">beta-N-acetylhexosaminidase</fullName>
        <ecNumber evidence="3">3.2.1.52</ecNumber>
    </recommendedName>
</protein>
<keyword evidence="6" id="KW-0732">Signal</keyword>
<geneLocation type="plasmid" evidence="10 11">
    <name>unnamed3</name>
</geneLocation>
<evidence type="ECO:0000256" key="4">
    <source>
        <dbReference type="ARBA" id="ARBA00022801"/>
    </source>
</evidence>
<keyword evidence="11" id="KW-1185">Reference proteome</keyword>
<comment type="catalytic activity">
    <reaction evidence="1">
        <text>Hydrolysis of terminal non-reducing N-acetyl-D-hexosamine residues in N-acetyl-beta-D-hexosaminides.</text>
        <dbReference type="EC" id="3.2.1.52"/>
    </reaction>
</comment>
<keyword evidence="4" id="KW-0378">Hydrolase</keyword>
<name>A0ABY4D5F0_9BACT</name>
<evidence type="ECO:0000313" key="11">
    <source>
        <dbReference type="Proteomes" id="UP000831113"/>
    </source>
</evidence>
<dbReference type="SUPFAM" id="SSF51445">
    <property type="entry name" value="(Trans)glycosidases"/>
    <property type="match status" value="1"/>
</dbReference>
<keyword evidence="5" id="KW-0326">Glycosidase</keyword>
<dbReference type="EC" id="3.2.1.52" evidence="3"/>
<dbReference type="InterPro" id="IPR015882">
    <property type="entry name" value="HEX_bac_N"/>
</dbReference>
<dbReference type="InterPro" id="IPR059177">
    <property type="entry name" value="GH29D-like_dom"/>
</dbReference>
<feature type="signal peptide" evidence="6">
    <location>
        <begin position="1"/>
        <end position="27"/>
    </location>
</feature>